<evidence type="ECO:0000313" key="2">
    <source>
        <dbReference type="Proteomes" id="UP001186974"/>
    </source>
</evidence>
<proteinExistence type="predicted"/>
<dbReference type="EMBL" id="JAWDJW010001901">
    <property type="protein sequence ID" value="KAK3078428.1"/>
    <property type="molecule type" value="Genomic_DNA"/>
</dbReference>
<keyword evidence="2" id="KW-1185">Reference proteome</keyword>
<name>A0ACC3DNX1_9PEZI</name>
<protein>
    <submittedName>
        <fullName evidence="1">Uncharacterized protein</fullName>
    </submittedName>
</protein>
<dbReference type="Proteomes" id="UP001186974">
    <property type="component" value="Unassembled WGS sequence"/>
</dbReference>
<evidence type="ECO:0000313" key="1">
    <source>
        <dbReference type="EMBL" id="KAK3078428.1"/>
    </source>
</evidence>
<comment type="caution">
    <text evidence="1">The sequence shown here is derived from an EMBL/GenBank/DDBJ whole genome shotgun (WGS) entry which is preliminary data.</text>
</comment>
<reference evidence="1" key="1">
    <citation type="submission" date="2024-09" db="EMBL/GenBank/DDBJ databases">
        <title>Black Yeasts Isolated from many extreme environments.</title>
        <authorList>
            <person name="Coleine C."/>
            <person name="Stajich J.E."/>
            <person name="Selbmann L."/>
        </authorList>
    </citation>
    <scope>NUCLEOTIDE SEQUENCE</scope>
    <source>
        <strain evidence="1">CCFEE 5737</strain>
    </source>
</reference>
<organism evidence="1 2">
    <name type="scientific">Coniosporium uncinatum</name>
    <dbReference type="NCBI Taxonomy" id="93489"/>
    <lineage>
        <taxon>Eukaryota</taxon>
        <taxon>Fungi</taxon>
        <taxon>Dikarya</taxon>
        <taxon>Ascomycota</taxon>
        <taxon>Pezizomycotina</taxon>
        <taxon>Dothideomycetes</taxon>
        <taxon>Dothideomycetes incertae sedis</taxon>
        <taxon>Coniosporium</taxon>
    </lineage>
</organism>
<sequence>MLADSFRSDSSTEEDSVQDTSELLDPPAKLSVSSIEGNRSVKMELSGAELTPVLHLVINVTGVPEDAHDSPGSVEELSTNASELEESEIDRLDECSLDGSRAEHCSTDE</sequence>
<accession>A0ACC3DNX1</accession>
<feature type="non-terminal residue" evidence="1">
    <location>
        <position position="109"/>
    </location>
</feature>
<gene>
    <name evidence="1" type="ORF">LTS18_007534</name>
</gene>